<protein>
    <submittedName>
        <fullName evidence="1">Uncharacterized protein</fullName>
    </submittedName>
</protein>
<proteinExistence type="predicted"/>
<organism evidence="1">
    <name type="scientific">Clostridioides difficile</name>
    <name type="common">Peptoclostridium difficile</name>
    <dbReference type="NCBI Taxonomy" id="1496"/>
    <lineage>
        <taxon>Bacteria</taxon>
        <taxon>Bacillati</taxon>
        <taxon>Bacillota</taxon>
        <taxon>Clostridia</taxon>
        <taxon>Peptostreptococcales</taxon>
        <taxon>Peptostreptococcaceae</taxon>
        <taxon>Clostridioides</taxon>
    </lineage>
</organism>
<dbReference type="AlphaFoldDB" id="A0A069AZF2"/>
<gene>
    <name evidence="1" type="ORF">BN1095_8010001</name>
</gene>
<reference evidence="1" key="1">
    <citation type="submission" date="2014-07" db="EMBL/GenBank/DDBJ databases">
        <authorList>
            <person name="Monot Marc"/>
        </authorList>
    </citation>
    <scope>NUCLEOTIDE SEQUENCE</scope>
    <source>
        <strain evidence="1">7032989</strain>
    </source>
</reference>
<evidence type="ECO:0000313" key="1">
    <source>
        <dbReference type="EMBL" id="CDT80617.1"/>
    </source>
</evidence>
<name>A0A069AZF2_CLODI</name>
<sequence>MDSDFKCNTSVLVVGTDSRIKHLAFRSQVFFLVGGSTHLEPCVSPDH</sequence>
<dbReference type="EMBL" id="LK933518">
    <property type="protein sequence ID" value="CDT80617.1"/>
    <property type="molecule type" value="Genomic_DNA"/>
</dbReference>
<accession>A0A069AZF2</accession>